<dbReference type="Pfam" id="PF03130">
    <property type="entry name" value="HEAT_PBS"/>
    <property type="match status" value="1"/>
</dbReference>
<dbReference type="Pfam" id="PF13646">
    <property type="entry name" value="HEAT_2"/>
    <property type="match status" value="2"/>
</dbReference>
<dbReference type="AlphaFoldDB" id="A0A7S7NQU3"/>
<dbReference type="GO" id="GO:0016491">
    <property type="term" value="F:oxidoreductase activity"/>
    <property type="evidence" value="ECO:0007669"/>
    <property type="project" value="TreeGrafter"/>
</dbReference>
<dbReference type="RefSeq" id="WP_194449296.1">
    <property type="nucleotide sequence ID" value="NZ_CP063849.1"/>
</dbReference>
<dbReference type="InterPro" id="IPR004155">
    <property type="entry name" value="PBS_lyase_HEAT"/>
</dbReference>
<protein>
    <submittedName>
        <fullName evidence="1">HEAT repeat domain-containing protein</fullName>
    </submittedName>
</protein>
<dbReference type="PANTHER" id="PTHR12697:SF5">
    <property type="entry name" value="DEOXYHYPUSINE HYDROXYLASE"/>
    <property type="match status" value="1"/>
</dbReference>
<dbReference type="InterPro" id="IPR016024">
    <property type="entry name" value="ARM-type_fold"/>
</dbReference>
<dbReference type="SMART" id="SM00567">
    <property type="entry name" value="EZ_HEAT"/>
    <property type="match status" value="6"/>
</dbReference>
<dbReference type="PANTHER" id="PTHR12697">
    <property type="entry name" value="PBS LYASE HEAT-LIKE PROTEIN"/>
    <property type="match status" value="1"/>
</dbReference>
<dbReference type="KEGG" id="pfer:IRI77_33570"/>
<reference evidence="1 2" key="1">
    <citation type="submission" date="2020-10" db="EMBL/GenBank/DDBJ databases">
        <title>Complete genome sequence of Paludibaculum fermentans P105T, a facultatively anaerobic acidobacterium capable of dissimilatory Fe(III) reduction.</title>
        <authorList>
            <person name="Dedysh S.N."/>
            <person name="Beletsky A.V."/>
            <person name="Kulichevskaya I.S."/>
            <person name="Mardanov A.V."/>
            <person name="Ravin N.V."/>
        </authorList>
    </citation>
    <scope>NUCLEOTIDE SEQUENCE [LARGE SCALE GENOMIC DNA]</scope>
    <source>
        <strain evidence="1 2">P105</strain>
    </source>
</reference>
<sequence>MKLPVSSTLRLLGAGLVVLCAPSFGWQDKETNKLKIKGLRDYVKQGSTAIPKITPYFKDIDVEVRREAVKAVVEIGTQRSLEPLTEACGDNDPEVQIRATDGLVNFYLPGYVSHGISASLRRAGDMVAGKWVDGNDEAIDPDTPIRGEITDALSKLVSGGSSMDSRANAARALGILRAKAGLPALTGALRSKDSRLMYESLIAIQKIRDRSAGPSLVFLVRDLDEKVQIAAIETAGILGPREAIPELKRVLENAKSKKVRRAAVVALAQIPEPANHSLFVELLGDKDDDVRGGAAEGLGRLEVPEDRPTLEKAWAGEKKSSPRLCQAFALVMLGDTDTGSLNPLGFLINNLNQRAWRNVALPFLGELALKKPNTRKAIISAIQPTSTPDEKTGIAQALSTTKTAEAIPALEALTKDEDPAVAREALRSLRILKSSIQ</sequence>
<dbReference type="InterPro" id="IPR011989">
    <property type="entry name" value="ARM-like"/>
</dbReference>
<dbReference type="SUPFAM" id="SSF48371">
    <property type="entry name" value="ARM repeat"/>
    <property type="match status" value="1"/>
</dbReference>
<gene>
    <name evidence="1" type="ORF">IRI77_33570</name>
</gene>
<evidence type="ECO:0000313" key="1">
    <source>
        <dbReference type="EMBL" id="QOY87629.1"/>
    </source>
</evidence>
<dbReference type="EMBL" id="CP063849">
    <property type="protein sequence ID" value="QOY87629.1"/>
    <property type="molecule type" value="Genomic_DNA"/>
</dbReference>
<accession>A0A7S7NQU3</accession>
<organism evidence="1 2">
    <name type="scientific">Paludibaculum fermentans</name>
    <dbReference type="NCBI Taxonomy" id="1473598"/>
    <lineage>
        <taxon>Bacteria</taxon>
        <taxon>Pseudomonadati</taxon>
        <taxon>Acidobacteriota</taxon>
        <taxon>Terriglobia</taxon>
        <taxon>Bryobacterales</taxon>
        <taxon>Bryobacteraceae</taxon>
        <taxon>Paludibaculum</taxon>
    </lineage>
</organism>
<keyword evidence="2" id="KW-1185">Reference proteome</keyword>
<evidence type="ECO:0000313" key="2">
    <source>
        <dbReference type="Proteomes" id="UP000593892"/>
    </source>
</evidence>
<name>A0A7S7NQU3_PALFE</name>
<dbReference type="Gene3D" id="1.25.10.10">
    <property type="entry name" value="Leucine-rich Repeat Variant"/>
    <property type="match status" value="3"/>
</dbReference>
<proteinExistence type="predicted"/>
<dbReference type="Proteomes" id="UP000593892">
    <property type="component" value="Chromosome"/>
</dbReference>